<gene>
    <name evidence="2" type="ORF">Cvel_14333</name>
</gene>
<feature type="compositionally biased region" description="Polar residues" evidence="1">
    <location>
        <begin position="96"/>
        <end position="107"/>
    </location>
</feature>
<feature type="region of interest" description="Disordered" evidence="1">
    <location>
        <begin position="174"/>
        <end position="254"/>
    </location>
</feature>
<accession>A0A0G4F0H4</accession>
<protein>
    <submittedName>
        <fullName evidence="2">Uncharacterized protein</fullName>
    </submittedName>
</protein>
<sequence length="438" mass="46256">MAAAAAPAAGAADFRGSTGRFFDSYRDPFSRHPFLPADSVFARQFRDIGVNISPLNHTDAYLQDGYVFPLAAAQGASFRGFHPHHHHTGGGGGGPNSKNQLDLQSVASAPPDASVRFSYPQKRTWMGAGQQPRGRQAHAPEVAADSSSNANELSSLRERLQTLEAVCREQERELHDLKKASQQREVRTPERERGGEGRSSPLGSPRSKSRPETELRRGSSRQDMKRSGSTNGGRPLSSSSKKESGGGGKGESYKTLVNEARNLIDTLLGRDSPSPSLLPAGYSPRTMATSAGRVGASPPSDGNKKSVGRGRSFRQGAKGQRGSESSSVTADRERGRGVRGRRGTDQSEGKESGSSTSGGRGRRSGGTRNLARLGSRLVENAGGREKGGRGGGRERSVDSGGGGLSSSVGFRKLDEALAVLEGEESRMLASLKWMGAGG</sequence>
<dbReference type="EMBL" id="CDMZ01000017">
    <property type="protein sequence ID" value="CEM04554.1"/>
    <property type="molecule type" value="Genomic_DNA"/>
</dbReference>
<name>A0A0G4F0H4_9ALVE</name>
<proteinExistence type="predicted"/>
<feature type="region of interest" description="Disordered" evidence="1">
    <location>
        <begin position="79"/>
        <end position="152"/>
    </location>
</feature>
<dbReference type="VEuPathDB" id="CryptoDB:Cvel_14333"/>
<feature type="compositionally biased region" description="Basic and acidic residues" evidence="1">
    <location>
        <begin position="174"/>
        <end position="196"/>
    </location>
</feature>
<reference evidence="2" key="1">
    <citation type="submission" date="2014-11" db="EMBL/GenBank/DDBJ databases">
        <authorList>
            <person name="Otto D Thomas"/>
            <person name="Naeem Raeece"/>
        </authorList>
    </citation>
    <scope>NUCLEOTIDE SEQUENCE</scope>
</reference>
<evidence type="ECO:0000313" key="2">
    <source>
        <dbReference type="EMBL" id="CEM04554.1"/>
    </source>
</evidence>
<evidence type="ECO:0000256" key="1">
    <source>
        <dbReference type="SAM" id="MobiDB-lite"/>
    </source>
</evidence>
<feature type="region of interest" description="Disordered" evidence="1">
    <location>
        <begin position="266"/>
        <end position="408"/>
    </location>
</feature>
<feature type="compositionally biased region" description="Basic and acidic residues" evidence="1">
    <location>
        <begin position="330"/>
        <end position="351"/>
    </location>
</feature>
<feature type="compositionally biased region" description="Basic and acidic residues" evidence="1">
    <location>
        <begin position="382"/>
        <end position="397"/>
    </location>
</feature>
<dbReference type="AlphaFoldDB" id="A0A0G4F0H4"/>
<feature type="compositionally biased region" description="Basic and acidic residues" evidence="1">
    <location>
        <begin position="209"/>
        <end position="226"/>
    </location>
</feature>
<organism evidence="2">
    <name type="scientific">Chromera velia CCMP2878</name>
    <dbReference type="NCBI Taxonomy" id="1169474"/>
    <lineage>
        <taxon>Eukaryota</taxon>
        <taxon>Sar</taxon>
        <taxon>Alveolata</taxon>
        <taxon>Colpodellida</taxon>
        <taxon>Chromeraceae</taxon>
        <taxon>Chromera</taxon>
    </lineage>
</organism>